<organism evidence="8 9">
    <name type="scientific">Grus japonensis</name>
    <name type="common">Japanese crane</name>
    <name type="synonym">Red-crowned crane</name>
    <dbReference type="NCBI Taxonomy" id="30415"/>
    <lineage>
        <taxon>Eukaryota</taxon>
        <taxon>Metazoa</taxon>
        <taxon>Chordata</taxon>
        <taxon>Craniata</taxon>
        <taxon>Vertebrata</taxon>
        <taxon>Euteleostomi</taxon>
        <taxon>Archelosauria</taxon>
        <taxon>Archosauria</taxon>
        <taxon>Dinosauria</taxon>
        <taxon>Saurischia</taxon>
        <taxon>Theropoda</taxon>
        <taxon>Coelurosauria</taxon>
        <taxon>Aves</taxon>
        <taxon>Neognathae</taxon>
        <taxon>Neoaves</taxon>
        <taxon>Gruiformes</taxon>
        <taxon>Gruidae</taxon>
        <taxon>Grus</taxon>
    </lineage>
</organism>
<dbReference type="Gene3D" id="2.10.310.10">
    <property type="entry name" value="Serpins superfamily"/>
    <property type="match status" value="1"/>
</dbReference>
<dbReference type="FunFam" id="2.10.310.10:FF:000001">
    <property type="entry name" value="Serpin family A member 1"/>
    <property type="match status" value="1"/>
</dbReference>
<gene>
    <name evidence="8" type="ORF">GRJ2_001556400</name>
</gene>
<dbReference type="AlphaFoldDB" id="A0ABC9X0F7"/>
<evidence type="ECO:0000313" key="8">
    <source>
        <dbReference type="EMBL" id="GAB0190911.1"/>
    </source>
</evidence>
<evidence type="ECO:0000256" key="6">
    <source>
        <dbReference type="RuleBase" id="RU000411"/>
    </source>
</evidence>
<keyword evidence="3" id="KW-0732">Signal</keyword>
<dbReference type="InterPro" id="IPR023795">
    <property type="entry name" value="Serpin_CS"/>
</dbReference>
<dbReference type="Gene3D" id="2.30.39.10">
    <property type="entry name" value="Alpha-1-antitrypsin, domain 1"/>
    <property type="match status" value="1"/>
</dbReference>
<dbReference type="SMART" id="SM00093">
    <property type="entry name" value="SERPIN"/>
    <property type="match status" value="1"/>
</dbReference>
<evidence type="ECO:0000313" key="9">
    <source>
        <dbReference type="Proteomes" id="UP001623348"/>
    </source>
</evidence>
<name>A0ABC9X0F7_GRUJA</name>
<feature type="domain" description="Serpin" evidence="7">
    <location>
        <begin position="201"/>
        <end position="495"/>
    </location>
</feature>
<evidence type="ECO:0000256" key="3">
    <source>
        <dbReference type="ARBA" id="ARBA00022729"/>
    </source>
</evidence>
<dbReference type="Gene3D" id="3.30.497.10">
    <property type="entry name" value="Antithrombin, subunit I, domain 2"/>
    <property type="match status" value="2"/>
</dbReference>
<sequence length="499" mass="56679">MFECNVFSFPPLAAWETYFDPLRTYEDDFFVNTNASVRVNMMQRDSNYDTYYDQDLSCEVVELPYQGTARALLILPDDGKMKQVEDALSKETVCKWDNKLETRRLDLRLPKISISGSYDVKNLFKEMGITEVFSSNADLSGISGSRDLQVSQCHQHPRHRNKLDGPKGTYYPGRSSHGEGVYPVKNKTFVKLVPSNADFAFSFYKLVASEATDQNIFFSPISISASFAMLALGAKSATLTQILEGLAFNLKKTQEQEIHEGFCQLLHMLNRSDSELQLSLGNALFIEETLKPLQKFLDDVKSFYESEVFSADFNNSSGAENQINSYIEEKTNGKIVKLVENLDPLTAMVLVNYVFFKGKMKQVEDALLKRTVSKWEKFLQDRKIHLHIPKFSISGTYDVKRIVKQVGMIDVFTEQADLSGIVEEPGLMVSKVIHRAVLNVHENGTEAAGATVKEVTWRSGDFPHPPRVRFNRPFLLLILDKYTRTILFIGKIVNPLKNY</sequence>
<dbReference type="FunFam" id="3.30.497.10:FF:000001">
    <property type="entry name" value="Serine protease inhibitor"/>
    <property type="match status" value="1"/>
</dbReference>
<evidence type="ECO:0000256" key="4">
    <source>
        <dbReference type="ARBA" id="ARBA00022900"/>
    </source>
</evidence>
<comment type="similarity">
    <text evidence="1 6">Belongs to the serpin family.</text>
</comment>
<evidence type="ECO:0000256" key="2">
    <source>
        <dbReference type="ARBA" id="ARBA00022690"/>
    </source>
</evidence>
<keyword evidence="9" id="KW-1185">Reference proteome</keyword>
<dbReference type="InterPro" id="IPR000215">
    <property type="entry name" value="Serpin_fam"/>
</dbReference>
<protein>
    <submittedName>
        <fullName evidence="8">Alpha-1-antitrypsin-like</fullName>
    </submittedName>
</protein>
<keyword evidence="4" id="KW-0722">Serine protease inhibitor</keyword>
<dbReference type="GO" id="GO:0004867">
    <property type="term" value="F:serine-type endopeptidase inhibitor activity"/>
    <property type="evidence" value="ECO:0007669"/>
    <property type="project" value="UniProtKB-KW"/>
</dbReference>
<dbReference type="SUPFAM" id="SSF56574">
    <property type="entry name" value="Serpins"/>
    <property type="match status" value="2"/>
</dbReference>
<accession>A0ABC9X0F7</accession>
<keyword evidence="2" id="KW-0646">Protease inhibitor</keyword>
<evidence type="ECO:0000256" key="5">
    <source>
        <dbReference type="ARBA" id="ARBA00023180"/>
    </source>
</evidence>
<dbReference type="PANTHER" id="PTHR11461">
    <property type="entry name" value="SERINE PROTEASE INHIBITOR, SERPIN"/>
    <property type="match status" value="1"/>
</dbReference>
<dbReference type="PANTHER" id="PTHR11461:SF165">
    <property type="entry name" value="ALPHA-1-ANTITRYPSIN"/>
    <property type="match status" value="1"/>
</dbReference>
<dbReference type="FunFam" id="2.30.39.10:FF:000002">
    <property type="entry name" value="Serpin family D member 1"/>
    <property type="match status" value="1"/>
</dbReference>
<dbReference type="InterPro" id="IPR036186">
    <property type="entry name" value="Serpin_sf"/>
</dbReference>
<dbReference type="EMBL" id="BAAFJT010000005">
    <property type="protein sequence ID" value="GAB0190911.1"/>
    <property type="molecule type" value="Genomic_DNA"/>
</dbReference>
<dbReference type="InterPro" id="IPR042185">
    <property type="entry name" value="Serpin_sf_2"/>
</dbReference>
<dbReference type="PROSITE" id="PS00284">
    <property type="entry name" value="SERPIN"/>
    <property type="match status" value="1"/>
</dbReference>
<keyword evidence="5" id="KW-0325">Glycoprotein</keyword>
<dbReference type="Pfam" id="PF00079">
    <property type="entry name" value="Serpin"/>
    <property type="match status" value="2"/>
</dbReference>
<dbReference type="Proteomes" id="UP001623348">
    <property type="component" value="Unassembled WGS sequence"/>
</dbReference>
<comment type="caution">
    <text evidence="8">The sequence shown here is derived from an EMBL/GenBank/DDBJ whole genome shotgun (WGS) entry which is preliminary data.</text>
</comment>
<dbReference type="InterPro" id="IPR042178">
    <property type="entry name" value="Serpin_sf_1"/>
</dbReference>
<evidence type="ECO:0000259" key="7">
    <source>
        <dbReference type="SMART" id="SM00093"/>
    </source>
</evidence>
<reference evidence="8 9" key="1">
    <citation type="submission" date="2024-06" db="EMBL/GenBank/DDBJ databases">
        <title>The draft genome of Grus japonensis, version 3.</title>
        <authorList>
            <person name="Nabeshima K."/>
            <person name="Suzuki S."/>
            <person name="Onuma M."/>
        </authorList>
    </citation>
    <scope>NUCLEOTIDE SEQUENCE [LARGE SCALE GENOMIC DNA]</scope>
    <source>
        <strain evidence="8 9">451A</strain>
    </source>
</reference>
<proteinExistence type="inferred from homology"/>
<evidence type="ECO:0000256" key="1">
    <source>
        <dbReference type="ARBA" id="ARBA00009500"/>
    </source>
</evidence>
<dbReference type="InterPro" id="IPR023796">
    <property type="entry name" value="Serpin_dom"/>
</dbReference>